<dbReference type="OrthoDB" id="10036174at2759"/>
<keyword evidence="3" id="KW-1185">Reference proteome</keyword>
<dbReference type="PANTHER" id="PTHR15742">
    <property type="entry name" value="GIRDIN"/>
    <property type="match status" value="1"/>
</dbReference>
<dbReference type="Proteomes" id="UP000499080">
    <property type="component" value="Unassembled WGS sequence"/>
</dbReference>
<gene>
    <name evidence="2" type="ORF">AVEN_233113_1</name>
</gene>
<proteinExistence type="predicted"/>
<comment type="caution">
    <text evidence="2">The sequence shown here is derived from an EMBL/GenBank/DDBJ whole genome shotgun (WGS) entry which is preliminary data.</text>
</comment>
<dbReference type="PANTHER" id="PTHR15742:SF5">
    <property type="entry name" value="GIRDIN"/>
    <property type="match status" value="1"/>
</dbReference>
<feature type="coiled-coil region" evidence="1">
    <location>
        <begin position="30"/>
        <end position="137"/>
    </location>
</feature>
<name>A0A4Y2RQ31_ARAVE</name>
<keyword evidence="1" id="KW-0175">Coiled coil</keyword>
<evidence type="ECO:0000313" key="3">
    <source>
        <dbReference type="Proteomes" id="UP000499080"/>
    </source>
</evidence>
<accession>A0A4Y2RQ31</accession>
<evidence type="ECO:0000256" key="1">
    <source>
        <dbReference type="SAM" id="Coils"/>
    </source>
</evidence>
<dbReference type="InterPro" id="IPR049885">
    <property type="entry name" value="MTCL1-3"/>
</dbReference>
<sequence>MVRSVFQSRLSPVVKESFLGKDYEALSHELGDTMERENDLREQLKFSEEESKQARRKILALEQENETLMLQIKKLTNIVRKKTGNDEEVEKEEMSSENLKIQLELMEQEMSVLRRKVDETEKENENLQSEVKYLQEKVLNQPLIESICNPLYDEYTFLAKLAHSNPEPDGSLEMQVSSPVNLTDMVL</sequence>
<protein>
    <submittedName>
        <fullName evidence="2">Uncharacterized protein</fullName>
    </submittedName>
</protein>
<dbReference type="AlphaFoldDB" id="A0A4Y2RQ31"/>
<dbReference type="EMBL" id="BGPR01017960">
    <property type="protein sequence ID" value="GBN77808.1"/>
    <property type="molecule type" value="Genomic_DNA"/>
</dbReference>
<reference evidence="2 3" key="1">
    <citation type="journal article" date="2019" name="Sci. Rep.">
        <title>Orb-weaving spider Araneus ventricosus genome elucidates the spidroin gene catalogue.</title>
        <authorList>
            <person name="Kono N."/>
            <person name="Nakamura H."/>
            <person name="Ohtoshi R."/>
            <person name="Moran D.A.P."/>
            <person name="Shinohara A."/>
            <person name="Yoshida Y."/>
            <person name="Fujiwara M."/>
            <person name="Mori M."/>
            <person name="Tomita M."/>
            <person name="Arakawa K."/>
        </authorList>
    </citation>
    <scope>NUCLEOTIDE SEQUENCE [LARGE SCALE GENOMIC DNA]</scope>
</reference>
<evidence type="ECO:0000313" key="2">
    <source>
        <dbReference type="EMBL" id="GBN77808.1"/>
    </source>
</evidence>
<organism evidence="2 3">
    <name type="scientific">Araneus ventricosus</name>
    <name type="common">Orbweaver spider</name>
    <name type="synonym">Epeira ventricosa</name>
    <dbReference type="NCBI Taxonomy" id="182803"/>
    <lineage>
        <taxon>Eukaryota</taxon>
        <taxon>Metazoa</taxon>
        <taxon>Ecdysozoa</taxon>
        <taxon>Arthropoda</taxon>
        <taxon>Chelicerata</taxon>
        <taxon>Arachnida</taxon>
        <taxon>Araneae</taxon>
        <taxon>Araneomorphae</taxon>
        <taxon>Entelegynae</taxon>
        <taxon>Araneoidea</taxon>
        <taxon>Araneidae</taxon>
        <taxon>Araneus</taxon>
    </lineage>
</organism>